<evidence type="ECO:0000256" key="3">
    <source>
        <dbReference type="ARBA" id="ARBA00022840"/>
    </source>
</evidence>
<keyword evidence="2" id="KW-0547">Nucleotide-binding</keyword>
<dbReference type="Pfam" id="PF00012">
    <property type="entry name" value="HSP70"/>
    <property type="match status" value="1"/>
</dbReference>
<accession>A0ABD1EHQ2</accession>
<organism evidence="4 5">
    <name type="scientific">Hypothenemus hampei</name>
    <name type="common">Coffee berry borer</name>
    <dbReference type="NCBI Taxonomy" id="57062"/>
    <lineage>
        <taxon>Eukaryota</taxon>
        <taxon>Metazoa</taxon>
        <taxon>Ecdysozoa</taxon>
        <taxon>Arthropoda</taxon>
        <taxon>Hexapoda</taxon>
        <taxon>Insecta</taxon>
        <taxon>Pterygota</taxon>
        <taxon>Neoptera</taxon>
        <taxon>Endopterygota</taxon>
        <taxon>Coleoptera</taxon>
        <taxon>Polyphaga</taxon>
        <taxon>Cucujiformia</taxon>
        <taxon>Curculionidae</taxon>
        <taxon>Scolytinae</taxon>
        <taxon>Hypothenemus</taxon>
    </lineage>
</organism>
<dbReference type="FunFam" id="3.30.420.40:FF:000545">
    <property type="entry name" value="Endoplasmic reticulum chaperone BiP"/>
    <property type="match status" value="1"/>
</dbReference>
<keyword evidence="5" id="KW-1185">Reference proteome</keyword>
<dbReference type="SUPFAM" id="SSF53067">
    <property type="entry name" value="Actin-like ATPase domain"/>
    <property type="match status" value="1"/>
</dbReference>
<comment type="similarity">
    <text evidence="1">Belongs to the heat shock protein 70 family.</text>
</comment>
<dbReference type="PANTHER" id="PTHR19375">
    <property type="entry name" value="HEAT SHOCK PROTEIN 70KDA"/>
    <property type="match status" value="1"/>
</dbReference>
<evidence type="ECO:0000313" key="4">
    <source>
        <dbReference type="EMBL" id="KAL1494041.1"/>
    </source>
</evidence>
<dbReference type="GO" id="GO:0005524">
    <property type="term" value="F:ATP binding"/>
    <property type="evidence" value="ECO:0007669"/>
    <property type="project" value="UniProtKB-KW"/>
</dbReference>
<evidence type="ECO:0000313" key="5">
    <source>
        <dbReference type="Proteomes" id="UP001566132"/>
    </source>
</evidence>
<dbReference type="EMBL" id="JBDJPC010000007">
    <property type="protein sequence ID" value="KAL1494041.1"/>
    <property type="molecule type" value="Genomic_DNA"/>
</dbReference>
<evidence type="ECO:0000256" key="2">
    <source>
        <dbReference type="ARBA" id="ARBA00022741"/>
    </source>
</evidence>
<dbReference type="Gene3D" id="3.30.30.30">
    <property type="match status" value="1"/>
</dbReference>
<protein>
    <submittedName>
        <fullName evidence="4">Uncharacterized protein</fullName>
    </submittedName>
</protein>
<name>A0ABD1EHQ2_HYPHA</name>
<evidence type="ECO:0000256" key="1">
    <source>
        <dbReference type="ARBA" id="ARBA00007381"/>
    </source>
</evidence>
<reference evidence="4 5" key="1">
    <citation type="submission" date="2024-05" db="EMBL/GenBank/DDBJ databases">
        <title>Genetic variation in Jamaican populations of the coffee berry borer (Hypothenemus hampei).</title>
        <authorList>
            <person name="Errbii M."/>
            <person name="Myrie A."/>
        </authorList>
    </citation>
    <scope>NUCLEOTIDE SEQUENCE [LARGE SCALE GENOMIC DNA]</scope>
    <source>
        <strain evidence="4">JA-Hopewell-2020-01-JO</strain>
        <tissue evidence="4">Whole body</tissue>
    </source>
</reference>
<comment type="caution">
    <text evidence="4">The sequence shown here is derived from an EMBL/GenBank/DDBJ whole genome shotgun (WGS) entry which is preliminary data.</text>
</comment>
<dbReference type="Gene3D" id="3.30.420.40">
    <property type="match status" value="1"/>
</dbReference>
<sequence length="105" mass="11632">MGRQYGDSEMKNLNVPYKLFAVKNGDAWFKTTNSKEYSSEIGALTLQNMKEAAEAYFGEEVKDAVKTVPAYFNDSQYQATKDAGKIAGLNVCRIVNESAATCLWS</sequence>
<dbReference type="Proteomes" id="UP001566132">
    <property type="component" value="Unassembled WGS sequence"/>
</dbReference>
<dbReference type="AlphaFoldDB" id="A0ABD1EHQ2"/>
<keyword evidence="3" id="KW-0067">ATP-binding</keyword>
<dbReference type="InterPro" id="IPR013126">
    <property type="entry name" value="Hsp_70_fam"/>
</dbReference>
<dbReference type="InterPro" id="IPR043129">
    <property type="entry name" value="ATPase_NBD"/>
</dbReference>
<gene>
    <name evidence="4" type="ORF">ABEB36_009707</name>
</gene>
<proteinExistence type="inferred from homology"/>